<keyword evidence="1" id="KW-0732">Signal</keyword>
<keyword evidence="3" id="KW-1185">Reference proteome</keyword>
<evidence type="ECO:0000256" key="1">
    <source>
        <dbReference type="SAM" id="SignalP"/>
    </source>
</evidence>
<dbReference type="AlphaFoldDB" id="A0A917HWM8"/>
<name>A0A917HWM8_9BACL</name>
<dbReference type="EMBL" id="BMHY01000028">
    <property type="protein sequence ID" value="GGG91036.1"/>
    <property type="molecule type" value="Genomic_DNA"/>
</dbReference>
<dbReference type="RefSeq" id="WP_188893121.1">
    <property type="nucleotide sequence ID" value="NZ_BMHY01000028.1"/>
</dbReference>
<evidence type="ECO:0008006" key="4">
    <source>
        <dbReference type="Google" id="ProtNLM"/>
    </source>
</evidence>
<dbReference type="Proteomes" id="UP000600247">
    <property type="component" value="Unassembled WGS sequence"/>
</dbReference>
<evidence type="ECO:0000313" key="3">
    <source>
        <dbReference type="Proteomes" id="UP000600247"/>
    </source>
</evidence>
<comment type="caution">
    <text evidence="2">The sequence shown here is derived from an EMBL/GenBank/DDBJ whole genome shotgun (WGS) entry which is preliminary data.</text>
</comment>
<accession>A0A917HWM8</accession>
<evidence type="ECO:0000313" key="2">
    <source>
        <dbReference type="EMBL" id="GGG91036.1"/>
    </source>
</evidence>
<protein>
    <recommendedName>
        <fullName evidence="4">Lipoprotein</fullName>
    </recommendedName>
</protein>
<feature type="chain" id="PRO_5038974044" description="Lipoprotein" evidence="1">
    <location>
        <begin position="20"/>
        <end position="120"/>
    </location>
</feature>
<organism evidence="2 3">
    <name type="scientific">Paenibacillus radicis</name>
    <name type="common">ex Gao et al. 2016</name>
    <dbReference type="NCBI Taxonomy" id="1737354"/>
    <lineage>
        <taxon>Bacteria</taxon>
        <taxon>Bacillati</taxon>
        <taxon>Bacillota</taxon>
        <taxon>Bacilli</taxon>
        <taxon>Bacillales</taxon>
        <taxon>Paenibacillaceae</taxon>
        <taxon>Paenibacillus</taxon>
    </lineage>
</organism>
<gene>
    <name evidence="2" type="ORF">GCM10010918_57650</name>
</gene>
<proteinExistence type="predicted"/>
<feature type="signal peptide" evidence="1">
    <location>
        <begin position="1"/>
        <end position="19"/>
    </location>
</feature>
<sequence>MKKFIIVFSILLMSLSLPACSFGRQQTAQDWAYRFVVWNGDTYKATDETVLDVEKQIGKVEHYSDHESTRATGVFSNEYQKGTALYKIKDVSTEKAIAVESSEGNYVLLENIGRYGSKDN</sequence>
<reference evidence="2 3" key="1">
    <citation type="journal article" date="2014" name="Int. J. Syst. Evol. Microbiol.">
        <title>Complete genome sequence of Corynebacterium casei LMG S-19264T (=DSM 44701T), isolated from a smear-ripened cheese.</title>
        <authorList>
            <consortium name="US DOE Joint Genome Institute (JGI-PGF)"/>
            <person name="Walter F."/>
            <person name="Albersmeier A."/>
            <person name="Kalinowski J."/>
            <person name="Ruckert C."/>
        </authorList>
    </citation>
    <scope>NUCLEOTIDE SEQUENCE [LARGE SCALE GENOMIC DNA]</scope>
    <source>
        <strain evidence="2 3">CGMCC 1.15286</strain>
    </source>
</reference>